<evidence type="ECO:0000313" key="4">
    <source>
        <dbReference type="Proteomes" id="UP000294562"/>
    </source>
</evidence>
<evidence type="ECO:0000313" key="3">
    <source>
        <dbReference type="EMBL" id="TDL87728.1"/>
    </source>
</evidence>
<feature type="domain" description="HTH DNA binding" evidence="2">
    <location>
        <begin position="333"/>
        <end position="385"/>
    </location>
</feature>
<feature type="region of interest" description="Disordered" evidence="1">
    <location>
        <begin position="1"/>
        <end position="70"/>
    </location>
</feature>
<dbReference type="Proteomes" id="UP000294562">
    <property type="component" value="Unassembled WGS sequence"/>
</dbReference>
<sequence length="389" mass="41790">MVRAPDFPLSSHARSRTGRDASANDEEADTGTRGMYDPDPDAEDDDLWFIPASPDGEEAPGDLPWLTSSSRSAQDDLRADDWAESEAVNAAALARAAMAVGGLDDRVRNGVPGLRRRLICSEVADLGWHLGDRVTVDRLALYLVLRLAALSEDSQSLARAAWAQRRLDHAGLPHLSDPVALAEFLGRESVGVAPDAELMSRPTGTEFEALARDWAQHVDALGGLHPFVIAAGAWQGWRARGLSGDLADVEGAVLASKLAAQALRPGGLGFVPLALGGGDALRATGDGAARLFAWLRGMEQAALRGLMECDRLAAWHVQALTRIAPLSGRTPARLVDALMDWPLVSAPMLEEQTGASRAAVQRNMLRFEDMGLVREVTGQSRFRFWRAAV</sequence>
<dbReference type="EMBL" id="SMZO01000022">
    <property type="protein sequence ID" value="TDL87728.1"/>
    <property type="molecule type" value="Genomic_DNA"/>
</dbReference>
<reference evidence="3 4" key="1">
    <citation type="submission" date="2019-03" db="EMBL/GenBank/DDBJ databases">
        <title>Rhodobacteraceae bacterium SM1902, a new member of the family Rhodobacteraceae isolated from Yantai.</title>
        <authorList>
            <person name="Sun Y."/>
        </authorList>
    </citation>
    <scope>NUCLEOTIDE SEQUENCE [LARGE SCALE GENOMIC DNA]</scope>
    <source>
        <strain evidence="3 4">SM1902</strain>
    </source>
</reference>
<dbReference type="OrthoDB" id="8455637at2"/>
<keyword evidence="4" id="KW-1185">Reference proteome</keyword>
<evidence type="ECO:0000256" key="1">
    <source>
        <dbReference type="SAM" id="MobiDB-lite"/>
    </source>
</evidence>
<dbReference type="InterPro" id="IPR021068">
    <property type="entry name" value="HTH_DNA-bd"/>
</dbReference>
<gene>
    <name evidence="3" type="ORF">E2L05_10910</name>
</gene>
<protein>
    <recommendedName>
        <fullName evidence="2">HTH DNA binding domain-containing protein</fullName>
    </recommendedName>
</protein>
<feature type="compositionally biased region" description="Acidic residues" evidence="1">
    <location>
        <begin position="38"/>
        <end position="47"/>
    </location>
</feature>
<dbReference type="Pfam" id="PF11972">
    <property type="entry name" value="HTH_13"/>
    <property type="match status" value="1"/>
</dbReference>
<proteinExistence type="predicted"/>
<comment type="caution">
    <text evidence="3">The sequence shown here is derived from an EMBL/GenBank/DDBJ whole genome shotgun (WGS) entry which is preliminary data.</text>
</comment>
<organism evidence="3 4">
    <name type="scientific">Meridianimarinicoccus aquatilis</name>
    <dbReference type="NCBI Taxonomy" id="2552766"/>
    <lineage>
        <taxon>Bacteria</taxon>
        <taxon>Pseudomonadati</taxon>
        <taxon>Pseudomonadota</taxon>
        <taxon>Alphaproteobacteria</taxon>
        <taxon>Rhodobacterales</taxon>
        <taxon>Paracoccaceae</taxon>
        <taxon>Meridianimarinicoccus</taxon>
    </lineage>
</organism>
<evidence type="ECO:0000259" key="2">
    <source>
        <dbReference type="Pfam" id="PF11972"/>
    </source>
</evidence>
<accession>A0A4R6AY05</accession>
<dbReference type="AlphaFoldDB" id="A0A4R6AY05"/>
<name>A0A4R6AY05_9RHOB</name>